<dbReference type="Pfam" id="PF23458">
    <property type="entry name" value="DUF7130"/>
    <property type="match status" value="1"/>
</dbReference>
<dbReference type="RefSeq" id="WP_007259568.1">
    <property type="nucleotide sequence ID" value="NZ_AOHZ01000051.1"/>
</dbReference>
<reference evidence="3 4" key="1">
    <citation type="journal article" date="2014" name="PLoS Genet.">
        <title>Phylogenetically driven sequencing of extremely halophilic archaea reveals strategies for static and dynamic osmo-response.</title>
        <authorList>
            <person name="Becker E.A."/>
            <person name="Seitzer P.M."/>
            <person name="Tritt A."/>
            <person name="Larsen D."/>
            <person name="Krusor M."/>
            <person name="Yao A.I."/>
            <person name="Wu D."/>
            <person name="Madern D."/>
            <person name="Eisen J.A."/>
            <person name="Darling A.E."/>
            <person name="Facciotti M.T."/>
        </authorList>
    </citation>
    <scope>NUCLEOTIDE SEQUENCE [LARGE SCALE GENOMIC DNA]</scope>
    <source>
        <strain evidence="3 4">JCM 12255</strain>
    </source>
</reference>
<evidence type="ECO:0000313" key="3">
    <source>
        <dbReference type="EMBL" id="ELY55093.1"/>
    </source>
</evidence>
<accession>L9X3E5</accession>
<feature type="domain" description="DUF7130" evidence="2">
    <location>
        <begin position="1"/>
        <end position="54"/>
    </location>
</feature>
<dbReference type="STRING" id="1227499.C493_11442"/>
<dbReference type="AlphaFoldDB" id="L9X3E5"/>
<gene>
    <name evidence="3" type="ORF">C493_11442</name>
</gene>
<dbReference type="eggNOG" id="arCOG07989">
    <property type="taxonomic scope" value="Archaea"/>
</dbReference>
<sequence length="54" mass="6140">MSIEHVRSSHEFGEVHPRWRCLECGEMGALDDGLPDSRPSCGPGREASYYWTED</sequence>
<feature type="region of interest" description="Disordered" evidence="1">
    <location>
        <begin position="31"/>
        <end position="54"/>
    </location>
</feature>
<proteinExistence type="predicted"/>
<protein>
    <recommendedName>
        <fullName evidence="2">DUF7130 domain-containing protein</fullName>
    </recommendedName>
</protein>
<dbReference type="EMBL" id="AOHZ01000051">
    <property type="protein sequence ID" value="ELY55093.1"/>
    <property type="molecule type" value="Genomic_DNA"/>
</dbReference>
<dbReference type="Proteomes" id="UP000011602">
    <property type="component" value="Unassembled WGS sequence"/>
</dbReference>
<evidence type="ECO:0000313" key="4">
    <source>
        <dbReference type="Proteomes" id="UP000011602"/>
    </source>
</evidence>
<keyword evidence="4" id="KW-1185">Reference proteome</keyword>
<evidence type="ECO:0000259" key="2">
    <source>
        <dbReference type="Pfam" id="PF23458"/>
    </source>
</evidence>
<evidence type="ECO:0000256" key="1">
    <source>
        <dbReference type="SAM" id="MobiDB-lite"/>
    </source>
</evidence>
<comment type="caution">
    <text evidence="3">The sequence shown here is derived from an EMBL/GenBank/DDBJ whole genome shotgun (WGS) entry which is preliminary data.</text>
</comment>
<organism evidence="3 4">
    <name type="scientific">Natronolimnohabitans innermongolicus JCM 12255</name>
    <dbReference type="NCBI Taxonomy" id="1227499"/>
    <lineage>
        <taxon>Archaea</taxon>
        <taxon>Methanobacteriati</taxon>
        <taxon>Methanobacteriota</taxon>
        <taxon>Stenosarchaea group</taxon>
        <taxon>Halobacteria</taxon>
        <taxon>Halobacteriales</taxon>
        <taxon>Natrialbaceae</taxon>
        <taxon>Natronolimnohabitans</taxon>
    </lineage>
</organism>
<dbReference type="InterPro" id="IPR055554">
    <property type="entry name" value="DUF7130"/>
</dbReference>
<name>L9X3E5_9EURY</name>